<dbReference type="EMBL" id="CAJOBS010002480">
    <property type="protein sequence ID" value="CAF4817648.1"/>
    <property type="molecule type" value="Genomic_DNA"/>
</dbReference>
<dbReference type="EMBL" id="CAJOBR010002037">
    <property type="protein sequence ID" value="CAF4652880.1"/>
    <property type="molecule type" value="Genomic_DNA"/>
</dbReference>
<dbReference type="Proteomes" id="UP000663848">
    <property type="component" value="Unassembled WGS sequence"/>
</dbReference>
<dbReference type="AlphaFoldDB" id="A0A820X457"/>
<sequence>MVSIEFIFSLELVQYADLGLSYNFNFNVYSKISIKIAQADQNGLVYGLVVDDKRCQNGIFTTVNRPYLPVIPGAVIRHRKRD</sequence>
<gene>
    <name evidence="1" type="ORF">HFQ381_LOCUS24507</name>
    <name evidence="3" type="ORF">QYT958_LOCUS14956</name>
    <name evidence="4" type="ORF">TOA249_LOCUS24385</name>
    <name evidence="2" type="ORF">UJA718_LOCUS27871</name>
</gene>
<dbReference type="Proteomes" id="UP000663873">
    <property type="component" value="Unassembled WGS sequence"/>
</dbReference>
<comment type="caution">
    <text evidence="2">The sequence shown here is derived from an EMBL/GenBank/DDBJ whole genome shotgun (WGS) entry which is preliminary data.</text>
</comment>
<dbReference type="Proteomes" id="UP000663851">
    <property type="component" value="Unassembled WGS sequence"/>
</dbReference>
<proteinExistence type="predicted"/>
<evidence type="ECO:0000313" key="2">
    <source>
        <dbReference type="EMBL" id="CAF4525478.1"/>
    </source>
</evidence>
<evidence type="ECO:0000313" key="4">
    <source>
        <dbReference type="EMBL" id="CAF4817648.1"/>
    </source>
</evidence>
<organism evidence="2 5">
    <name type="scientific">Rotaria socialis</name>
    <dbReference type="NCBI Taxonomy" id="392032"/>
    <lineage>
        <taxon>Eukaryota</taxon>
        <taxon>Metazoa</taxon>
        <taxon>Spiralia</taxon>
        <taxon>Gnathifera</taxon>
        <taxon>Rotifera</taxon>
        <taxon>Eurotatoria</taxon>
        <taxon>Bdelloidea</taxon>
        <taxon>Philodinida</taxon>
        <taxon>Philodinidae</taxon>
        <taxon>Rotaria</taxon>
    </lineage>
</organism>
<protein>
    <submittedName>
        <fullName evidence="2">Uncharacterized protein</fullName>
    </submittedName>
</protein>
<reference evidence="2" key="1">
    <citation type="submission" date="2021-02" db="EMBL/GenBank/DDBJ databases">
        <authorList>
            <person name="Nowell W R."/>
        </authorList>
    </citation>
    <scope>NUCLEOTIDE SEQUENCE</scope>
</reference>
<dbReference type="EMBL" id="CAJOBO010002592">
    <property type="protein sequence ID" value="CAF4459152.1"/>
    <property type="molecule type" value="Genomic_DNA"/>
</dbReference>
<dbReference type="EMBL" id="CAJOBP010007989">
    <property type="protein sequence ID" value="CAF4525478.1"/>
    <property type="molecule type" value="Genomic_DNA"/>
</dbReference>
<evidence type="ECO:0000313" key="1">
    <source>
        <dbReference type="EMBL" id="CAF4459152.1"/>
    </source>
</evidence>
<name>A0A820X457_9BILA</name>
<dbReference type="Proteomes" id="UP000663838">
    <property type="component" value="Unassembled WGS sequence"/>
</dbReference>
<accession>A0A820X457</accession>
<keyword evidence="5" id="KW-1185">Reference proteome</keyword>
<evidence type="ECO:0000313" key="3">
    <source>
        <dbReference type="EMBL" id="CAF4652880.1"/>
    </source>
</evidence>
<evidence type="ECO:0000313" key="5">
    <source>
        <dbReference type="Proteomes" id="UP000663873"/>
    </source>
</evidence>